<evidence type="ECO:0000313" key="3">
    <source>
        <dbReference type="Proteomes" id="UP000593567"/>
    </source>
</evidence>
<reference evidence="2" key="1">
    <citation type="submission" date="2020-06" db="EMBL/GenBank/DDBJ databases">
        <title>Draft genome of Bugula neritina, a colonial animal packing powerful symbionts and potential medicines.</title>
        <authorList>
            <person name="Rayko M."/>
        </authorList>
    </citation>
    <scope>NUCLEOTIDE SEQUENCE [LARGE SCALE GENOMIC DNA]</scope>
    <source>
        <strain evidence="2">Kwan_BN1</strain>
    </source>
</reference>
<dbReference type="EMBL" id="VXIV02002617">
    <property type="protein sequence ID" value="KAF6024106.1"/>
    <property type="molecule type" value="Genomic_DNA"/>
</dbReference>
<keyword evidence="1" id="KW-0812">Transmembrane</keyword>
<keyword evidence="3" id="KW-1185">Reference proteome</keyword>
<dbReference type="Proteomes" id="UP000593567">
    <property type="component" value="Unassembled WGS sequence"/>
</dbReference>
<organism evidence="2 3">
    <name type="scientific">Bugula neritina</name>
    <name type="common">Brown bryozoan</name>
    <name type="synonym">Sertularia neritina</name>
    <dbReference type="NCBI Taxonomy" id="10212"/>
    <lineage>
        <taxon>Eukaryota</taxon>
        <taxon>Metazoa</taxon>
        <taxon>Spiralia</taxon>
        <taxon>Lophotrochozoa</taxon>
        <taxon>Bryozoa</taxon>
        <taxon>Gymnolaemata</taxon>
        <taxon>Cheilostomatida</taxon>
        <taxon>Flustrina</taxon>
        <taxon>Buguloidea</taxon>
        <taxon>Bugulidae</taxon>
        <taxon>Bugula</taxon>
    </lineage>
</organism>
<protein>
    <submittedName>
        <fullName evidence="2">Uncharacterized protein</fullName>
    </submittedName>
</protein>
<name>A0A7J7JES6_BUGNE</name>
<evidence type="ECO:0000313" key="2">
    <source>
        <dbReference type="EMBL" id="KAF6024106.1"/>
    </source>
</evidence>
<gene>
    <name evidence="2" type="ORF">EB796_017596</name>
</gene>
<keyword evidence="1" id="KW-0472">Membrane</keyword>
<evidence type="ECO:0000256" key="1">
    <source>
        <dbReference type="SAM" id="Phobius"/>
    </source>
</evidence>
<feature type="transmembrane region" description="Helical" evidence="1">
    <location>
        <begin position="16"/>
        <end position="40"/>
    </location>
</feature>
<proteinExistence type="predicted"/>
<sequence>MHDRNLVRDRMQSGTLTAIIVSVVVIAAAAILFSFIYYLLHKRAKKKLADTEAEFSARLEAERLNKKNKKNWKDRITTRKTIRFMSPHTQGELRTQAVQPDASKSGIKINQKLGYQQDPQKQPLLPHAYQTGMIGAEEIGALDGAMYNPMAYYSLEHAIT</sequence>
<keyword evidence="1" id="KW-1133">Transmembrane helix</keyword>
<accession>A0A7J7JES6</accession>
<dbReference type="AlphaFoldDB" id="A0A7J7JES6"/>
<comment type="caution">
    <text evidence="2">The sequence shown here is derived from an EMBL/GenBank/DDBJ whole genome shotgun (WGS) entry which is preliminary data.</text>
</comment>